<dbReference type="PANTHER" id="PTHR43544:SF7">
    <property type="entry name" value="NADB-LER2"/>
    <property type="match status" value="1"/>
</dbReference>
<keyword evidence="3" id="KW-0560">Oxidoreductase</keyword>
<keyword evidence="5" id="KW-1185">Reference proteome</keyword>
<organism evidence="4 5">
    <name type="scientific">Sphaerobolus stellatus (strain SS14)</name>
    <dbReference type="NCBI Taxonomy" id="990650"/>
    <lineage>
        <taxon>Eukaryota</taxon>
        <taxon>Fungi</taxon>
        <taxon>Dikarya</taxon>
        <taxon>Basidiomycota</taxon>
        <taxon>Agaricomycotina</taxon>
        <taxon>Agaricomycetes</taxon>
        <taxon>Phallomycetidae</taxon>
        <taxon>Geastrales</taxon>
        <taxon>Sphaerobolaceae</taxon>
        <taxon>Sphaerobolus</taxon>
    </lineage>
</organism>
<comment type="similarity">
    <text evidence="1">Belongs to the short-chain dehydrogenases/reductases (SDR) family.</text>
</comment>
<dbReference type="InterPro" id="IPR002347">
    <property type="entry name" value="SDR_fam"/>
</dbReference>
<dbReference type="EMBL" id="KN837151">
    <property type="protein sequence ID" value="KIJ39526.1"/>
    <property type="molecule type" value="Genomic_DNA"/>
</dbReference>
<gene>
    <name evidence="4" type="ORF">M422DRAFT_49556</name>
</gene>
<dbReference type="PRINTS" id="PR00081">
    <property type="entry name" value="GDHRDH"/>
</dbReference>
<evidence type="ECO:0000256" key="1">
    <source>
        <dbReference type="ARBA" id="ARBA00006484"/>
    </source>
</evidence>
<proteinExistence type="inferred from homology"/>
<sequence>MSEKMQDQHISTMRRLSTLLSGGHAASLKVKKDKKTGEKEKHSFFSIGKTKKSTKEKMMVKETVKSAPKGSKIVLVTGANEGVGLEFVKQFAGEPNTYVIALSKAAADRAPELRALATAAAKTTDNIRIVRLDVTSSKSIESAVKDINELTNGRIDLLINAASTATDPNVKVWDLKGTELEQELQNNLIGPISFTNALLPFLKPAPMEESAPMMKDESAAPMMEEPASMMKDEAAPMMKEPAPMMKDKAAAPQIDVPAIDAMAANRMEKMDGMKMDSMKMDA</sequence>
<accession>A0A0C9VP01</accession>
<name>A0A0C9VP01_SPHS4</name>
<dbReference type="Gene3D" id="3.40.50.720">
    <property type="entry name" value="NAD(P)-binding Rossmann-like Domain"/>
    <property type="match status" value="1"/>
</dbReference>
<dbReference type="InterPro" id="IPR036291">
    <property type="entry name" value="NAD(P)-bd_dom_sf"/>
</dbReference>
<dbReference type="Pfam" id="PF00106">
    <property type="entry name" value="adh_short"/>
    <property type="match status" value="1"/>
</dbReference>
<dbReference type="GO" id="GO:0016491">
    <property type="term" value="F:oxidoreductase activity"/>
    <property type="evidence" value="ECO:0007669"/>
    <property type="project" value="UniProtKB-KW"/>
</dbReference>
<dbReference type="InterPro" id="IPR051468">
    <property type="entry name" value="Fungal_SecMetab_SDRs"/>
</dbReference>
<evidence type="ECO:0000313" key="5">
    <source>
        <dbReference type="Proteomes" id="UP000054279"/>
    </source>
</evidence>
<dbReference type="GO" id="GO:0005737">
    <property type="term" value="C:cytoplasm"/>
    <property type="evidence" value="ECO:0007669"/>
    <property type="project" value="TreeGrafter"/>
</dbReference>
<dbReference type="HOGENOM" id="CLU_987556_0_0_1"/>
<dbReference type="PANTHER" id="PTHR43544">
    <property type="entry name" value="SHORT-CHAIN DEHYDROGENASE/REDUCTASE"/>
    <property type="match status" value="1"/>
</dbReference>
<dbReference type="SUPFAM" id="SSF51735">
    <property type="entry name" value="NAD(P)-binding Rossmann-fold domains"/>
    <property type="match status" value="1"/>
</dbReference>
<reference evidence="4 5" key="1">
    <citation type="submission" date="2014-06" db="EMBL/GenBank/DDBJ databases">
        <title>Evolutionary Origins and Diversification of the Mycorrhizal Mutualists.</title>
        <authorList>
            <consortium name="DOE Joint Genome Institute"/>
            <consortium name="Mycorrhizal Genomics Consortium"/>
            <person name="Kohler A."/>
            <person name="Kuo A."/>
            <person name="Nagy L.G."/>
            <person name="Floudas D."/>
            <person name="Copeland A."/>
            <person name="Barry K.W."/>
            <person name="Cichocki N."/>
            <person name="Veneault-Fourrey C."/>
            <person name="LaButti K."/>
            <person name="Lindquist E.A."/>
            <person name="Lipzen A."/>
            <person name="Lundell T."/>
            <person name="Morin E."/>
            <person name="Murat C."/>
            <person name="Riley R."/>
            <person name="Ohm R."/>
            <person name="Sun H."/>
            <person name="Tunlid A."/>
            <person name="Henrissat B."/>
            <person name="Grigoriev I.V."/>
            <person name="Hibbett D.S."/>
            <person name="Martin F."/>
        </authorList>
    </citation>
    <scope>NUCLEOTIDE SEQUENCE [LARGE SCALE GENOMIC DNA]</scope>
    <source>
        <strain evidence="4 5">SS14</strain>
    </source>
</reference>
<evidence type="ECO:0000256" key="2">
    <source>
        <dbReference type="ARBA" id="ARBA00022857"/>
    </source>
</evidence>
<evidence type="ECO:0000256" key="3">
    <source>
        <dbReference type="ARBA" id="ARBA00023002"/>
    </source>
</evidence>
<evidence type="ECO:0000313" key="4">
    <source>
        <dbReference type="EMBL" id="KIJ39526.1"/>
    </source>
</evidence>
<dbReference type="Proteomes" id="UP000054279">
    <property type="component" value="Unassembled WGS sequence"/>
</dbReference>
<protein>
    <submittedName>
        <fullName evidence="4">Uncharacterized protein</fullName>
    </submittedName>
</protein>
<dbReference type="OrthoDB" id="9876299at2759"/>
<dbReference type="AlphaFoldDB" id="A0A0C9VP01"/>
<keyword evidence="2" id="KW-0521">NADP</keyword>